<evidence type="ECO:0000313" key="1">
    <source>
        <dbReference type="EMBL" id="KAJ8647111.1"/>
    </source>
</evidence>
<accession>A0ACC2MMZ8</accession>
<dbReference type="Proteomes" id="UP001234297">
    <property type="component" value="Chromosome 1"/>
</dbReference>
<comment type="caution">
    <text evidence="1">The sequence shown here is derived from an EMBL/GenBank/DDBJ whole genome shotgun (WGS) entry which is preliminary data.</text>
</comment>
<dbReference type="EMBL" id="CM056809">
    <property type="protein sequence ID" value="KAJ8647111.1"/>
    <property type="molecule type" value="Genomic_DNA"/>
</dbReference>
<sequence length="287" mass="32326">MDNEKETDKNGNDNAESEEEEEEATDTHGTHERICQRIYPHQLSHRRRRRRSSKEREFPPPIPFLARTGNLPCHMPWVMRRIRDNGRLVIQEVLVKHHEFFRTHRANGRLTLQLMHLDESVLFNRIPPITPLHLQSEDENENKDPSPDDVNEEQEKEREARQEEVSIPKDSQENSPSSSPAASKEKSIEENNPSSKPPQQSMSLPSMSDGNLKTPRANLDNGLLVPLQEKNMPDLSSQMGSLPCILPSSLPESSLGIGGNGGGSCFASGRSNTLFQMPAPTIRPIHG</sequence>
<evidence type="ECO:0000313" key="2">
    <source>
        <dbReference type="Proteomes" id="UP001234297"/>
    </source>
</evidence>
<keyword evidence="2" id="KW-1185">Reference proteome</keyword>
<name>A0ACC2MMZ8_PERAE</name>
<organism evidence="1 2">
    <name type="scientific">Persea americana</name>
    <name type="common">Avocado</name>
    <dbReference type="NCBI Taxonomy" id="3435"/>
    <lineage>
        <taxon>Eukaryota</taxon>
        <taxon>Viridiplantae</taxon>
        <taxon>Streptophyta</taxon>
        <taxon>Embryophyta</taxon>
        <taxon>Tracheophyta</taxon>
        <taxon>Spermatophyta</taxon>
        <taxon>Magnoliopsida</taxon>
        <taxon>Magnoliidae</taxon>
        <taxon>Laurales</taxon>
        <taxon>Lauraceae</taxon>
        <taxon>Persea</taxon>
    </lineage>
</organism>
<proteinExistence type="predicted"/>
<protein>
    <submittedName>
        <fullName evidence="1">Uncharacterized protein</fullName>
    </submittedName>
</protein>
<gene>
    <name evidence="1" type="ORF">MRB53_000134</name>
</gene>
<reference evidence="1 2" key="1">
    <citation type="journal article" date="2022" name="Hortic Res">
        <title>A haplotype resolved chromosomal level avocado genome allows analysis of novel avocado genes.</title>
        <authorList>
            <person name="Nath O."/>
            <person name="Fletcher S.J."/>
            <person name="Hayward A."/>
            <person name="Shaw L.M."/>
            <person name="Masouleh A.K."/>
            <person name="Furtado A."/>
            <person name="Henry R.J."/>
            <person name="Mitter N."/>
        </authorList>
    </citation>
    <scope>NUCLEOTIDE SEQUENCE [LARGE SCALE GENOMIC DNA]</scope>
    <source>
        <strain evidence="2">cv. Hass</strain>
    </source>
</reference>